<name>A0A8H3GVV3_9AGAM</name>
<evidence type="ECO:0000313" key="4">
    <source>
        <dbReference type="Proteomes" id="UP000663850"/>
    </source>
</evidence>
<dbReference type="Proteomes" id="UP000663850">
    <property type="component" value="Unassembled WGS sequence"/>
</dbReference>
<dbReference type="InterPro" id="IPR023631">
    <property type="entry name" value="Amidase_dom"/>
</dbReference>
<proteinExistence type="predicted"/>
<accession>A0A8H3GVV3</accession>
<dbReference type="Pfam" id="PF01425">
    <property type="entry name" value="Amidase"/>
    <property type="match status" value="2"/>
</dbReference>
<dbReference type="EMBL" id="CAJMWZ010003199">
    <property type="protein sequence ID" value="CAE6470951.1"/>
    <property type="molecule type" value="Genomic_DNA"/>
</dbReference>
<comment type="caution">
    <text evidence="3">The sequence shown here is derived from an EMBL/GenBank/DDBJ whole genome shotgun (WGS) entry which is preliminary data.</text>
</comment>
<dbReference type="PANTHER" id="PTHR42678">
    <property type="entry name" value="AMIDASE"/>
    <property type="match status" value="1"/>
</dbReference>
<protein>
    <recommendedName>
        <fullName evidence="2">Amidase domain-containing protein</fullName>
    </recommendedName>
</protein>
<organism evidence="3 4">
    <name type="scientific">Rhizoctonia solani</name>
    <dbReference type="NCBI Taxonomy" id="456999"/>
    <lineage>
        <taxon>Eukaryota</taxon>
        <taxon>Fungi</taxon>
        <taxon>Dikarya</taxon>
        <taxon>Basidiomycota</taxon>
        <taxon>Agaricomycotina</taxon>
        <taxon>Agaricomycetes</taxon>
        <taxon>Cantharellales</taxon>
        <taxon>Ceratobasidiaceae</taxon>
        <taxon>Rhizoctonia</taxon>
    </lineage>
</organism>
<feature type="chain" id="PRO_5034363507" description="Amidase domain-containing protein" evidence="1">
    <location>
        <begin position="26"/>
        <end position="1052"/>
    </location>
</feature>
<evidence type="ECO:0000259" key="2">
    <source>
        <dbReference type="Pfam" id="PF01425"/>
    </source>
</evidence>
<feature type="domain" description="Amidase" evidence="2">
    <location>
        <begin position="59"/>
        <end position="515"/>
    </location>
</feature>
<feature type="signal peptide" evidence="1">
    <location>
        <begin position="1"/>
        <end position="25"/>
    </location>
</feature>
<reference evidence="3" key="1">
    <citation type="submission" date="2021-01" db="EMBL/GenBank/DDBJ databases">
        <authorList>
            <person name="Kaushik A."/>
        </authorList>
    </citation>
    <scope>NUCLEOTIDE SEQUENCE</scope>
    <source>
        <strain evidence="3">Type strain: AG8-Rh-89/</strain>
    </source>
</reference>
<feature type="domain" description="Amidase" evidence="2">
    <location>
        <begin position="555"/>
        <end position="1018"/>
    </location>
</feature>
<dbReference type="AlphaFoldDB" id="A0A8H3GVV3"/>
<evidence type="ECO:0000256" key="1">
    <source>
        <dbReference type="SAM" id="SignalP"/>
    </source>
</evidence>
<dbReference type="PANTHER" id="PTHR42678:SF34">
    <property type="entry name" value="OS04G0183300 PROTEIN"/>
    <property type="match status" value="1"/>
</dbReference>
<evidence type="ECO:0000313" key="3">
    <source>
        <dbReference type="EMBL" id="CAE6470951.1"/>
    </source>
</evidence>
<gene>
    <name evidence="3" type="ORF">RDB_LOCUS62603</name>
</gene>
<sequence length="1052" mass="111944">MYCFGGTFCLSFLFLLRSLLPGGSPFVARTPTPRYPDLYEASIKDLQDGLDRWEFTSMDLVKAYFARIDEVNLKGPQLRAVIETNPQALTQAAELDAERNKTGKRSPLHGIPILLKDNIATLASEGMNTTAGSYALLKSIVPGDATVAAKLRAAGAILLGKANLVIIVLSIFACDAEPTLHFDQSEWANIRGASTCGSSSGSGVATAIGLAAGSLGTETHGSILCPSSYNNLVGIKPTVGLTSRAGVIPISSHQDTVGPMTRSVADAAVILSIIAGRDNKDNYTQTAPANIPDYVQFLDMNAIKGKRFGVPRAVFTNNSITGNHPSINLEFNKSLEIIRSMGGIVVDPADLPSADEILYSNEMTILKTDFKIDVNKYLGGLKYIPTGTDTLGKIIKFNDKYKDLEQPKGYEGQTMAEATSGYNSAYYDALRNDYELGRQRGIDSALETHKLDALLLPTNGFTPAPAAIAGYPIVTVPLGFHPNDTPVRAGPNTVFPAPGIPFGLSFLGTAYSEPSLIGSVVASAYSTAPKYPDLYEASILELQSGLDKCQFSSVDLVKAYLARIDEVNLKGPQLRAIIEINPQAAQQAMLLDAERKRGKKRSPLHGIPILLKDNIDTEGMNTTAGSYALLGSIPRQDATVTAKLRKAGAIILGKANLSEWMHFRDLSLTSGWSARGGQGTNPYYPGADPCGSSSGSAVAAAIGLATGTLGTETVGSLICPASSNNVVGIKPTVGLTSRAGVIPVSSRQDTIGPIARSVADAAALLTVIAGRDSKDNYTQTAPKQIPDYTQFLNAAAIKGKRFGVPRGIFTNNAATGNDPSINVEFNKALDTIRSLGGIVVDPVELPFASSLATLQSNLAVVTGTEFKININKYLKNLRFIPTKVTSLAKLIAYNDAHKDLEQPKGYEGQNVFLYAESTSGYDSTYYDALRTNLALTREQGIDAVLKSHNLDALVLPSDGLIITPVAIAGYPMISVPLGFLPDNTTVAPSSAGSSTLYPAPGLPFGLSFIGTAYSEPSLIGFAYAYEQRTQTRLKRRAYTEAIPTTQLEDVIH</sequence>
<dbReference type="InterPro" id="IPR036928">
    <property type="entry name" value="AS_sf"/>
</dbReference>
<dbReference type="SUPFAM" id="SSF75304">
    <property type="entry name" value="Amidase signature (AS) enzymes"/>
    <property type="match status" value="2"/>
</dbReference>
<dbReference type="Gene3D" id="3.90.1300.10">
    <property type="entry name" value="Amidase signature (AS) domain"/>
    <property type="match status" value="2"/>
</dbReference>
<keyword evidence="1" id="KW-0732">Signal</keyword>